<evidence type="ECO:0000313" key="1">
    <source>
        <dbReference type="EMBL" id="WIH98444.1"/>
    </source>
</evidence>
<gene>
    <name evidence="1" type="ORF">OBA43_05845</name>
</gene>
<organism evidence="1 2">
    <name type="scientific">Empedobacter falsenii</name>
    <dbReference type="NCBI Taxonomy" id="343874"/>
    <lineage>
        <taxon>Bacteria</taxon>
        <taxon>Pseudomonadati</taxon>
        <taxon>Bacteroidota</taxon>
        <taxon>Flavobacteriia</taxon>
        <taxon>Flavobacteriales</taxon>
        <taxon>Weeksellaceae</taxon>
        <taxon>Empedobacter</taxon>
    </lineage>
</organism>
<evidence type="ECO:0000313" key="2">
    <source>
        <dbReference type="Proteomes" id="UP001223501"/>
    </source>
</evidence>
<reference evidence="1 2" key="1">
    <citation type="submission" date="2022-09" db="EMBL/GenBank/DDBJ databases">
        <title>Whole genome sequencing analysis of tet(X)-positive Empedobacter falsenii YWS9-3.</title>
        <authorList>
            <person name="Chen C."/>
            <person name="Lv Y.-L."/>
        </authorList>
    </citation>
    <scope>NUCLEOTIDE SEQUENCE [LARGE SCALE GENOMIC DNA]</scope>
    <source>
        <strain evidence="1 2">YWS9-3_T</strain>
    </source>
</reference>
<dbReference type="RefSeq" id="WP_260544423.1">
    <property type="nucleotide sequence ID" value="NZ_CP106831.1"/>
</dbReference>
<dbReference type="Proteomes" id="UP001223501">
    <property type="component" value="Chromosome"/>
</dbReference>
<protein>
    <submittedName>
        <fullName evidence="1">Uncharacterized protein</fullName>
    </submittedName>
</protein>
<accession>A0ABY8V9T1</accession>
<dbReference type="EMBL" id="CP106831">
    <property type="protein sequence ID" value="WIH98444.1"/>
    <property type="molecule type" value="Genomic_DNA"/>
</dbReference>
<name>A0ABY8V9T1_9FLAO</name>
<keyword evidence="2" id="KW-1185">Reference proteome</keyword>
<proteinExistence type="predicted"/>
<sequence length="90" mass="9809">MSAFALFGSFAMANENAPSNTEYVKAESIVKVFGCTVSITTITYDGCGNKVDSHTTSYWSDSKSCEGLVMTVKNNYTNSPCIESFPEPER</sequence>